<dbReference type="EMBL" id="FQXQ01000001">
    <property type="protein sequence ID" value="SHH41730.1"/>
    <property type="molecule type" value="Genomic_DNA"/>
</dbReference>
<feature type="chain" id="PRO_5012680359" description="Oxygen tolerance" evidence="2">
    <location>
        <begin position="18"/>
        <end position="313"/>
    </location>
</feature>
<sequence>MKYIITSLFLCIGFAMMAQKNPSISVKIDTTNIKIGEQVTYTISAPNHKKVIFPKIENLDSLVVAEELPVDTIQNQLYKKYLITGFDSGTFYIKKQQVFIDAKAYFTDSLLVNVATISVDTVKLAKHYAVKDLENEDYTLAEWWYRIKNYVYVGLAVIAFMVGLYFLFRNKKEPVKVKKVVIPPYIEATKELKNLEKKQLWQNNKVKEYYSELTDIVRKYIGNELLVQALETTTDELMSLLINENKQQKLGLDKDTLENLRDLLSQADFVKFAKQKPVEMEIKGHQSNASRIIETIHQLVESKKQEVKDDEQQ</sequence>
<feature type="signal peptide" evidence="2">
    <location>
        <begin position="1"/>
        <end position="17"/>
    </location>
</feature>
<protein>
    <recommendedName>
        <fullName evidence="5">Oxygen tolerance</fullName>
    </recommendedName>
</protein>
<accession>A0A1M5STC1</accession>
<reference evidence="4" key="1">
    <citation type="submission" date="2016-11" db="EMBL/GenBank/DDBJ databases">
        <authorList>
            <person name="Varghese N."/>
            <person name="Submissions S."/>
        </authorList>
    </citation>
    <scope>NUCLEOTIDE SEQUENCE [LARGE SCALE GENOMIC DNA]</scope>
    <source>
        <strain evidence="4">DSM 100572</strain>
    </source>
</reference>
<evidence type="ECO:0000313" key="3">
    <source>
        <dbReference type="EMBL" id="SHH41730.1"/>
    </source>
</evidence>
<feature type="transmembrane region" description="Helical" evidence="1">
    <location>
        <begin position="150"/>
        <end position="168"/>
    </location>
</feature>
<dbReference type="AlphaFoldDB" id="A0A1M5STC1"/>
<dbReference type="STRING" id="1195760.SAMN05444281_0503"/>
<keyword evidence="1" id="KW-0812">Transmembrane</keyword>
<evidence type="ECO:0008006" key="5">
    <source>
        <dbReference type="Google" id="ProtNLM"/>
    </source>
</evidence>
<proteinExistence type="predicted"/>
<dbReference type="OrthoDB" id="9807384at2"/>
<name>A0A1M5STC1_9FLAO</name>
<evidence type="ECO:0000313" key="4">
    <source>
        <dbReference type="Proteomes" id="UP000184109"/>
    </source>
</evidence>
<dbReference type="Proteomes" id="UP000184109">
    <property type="component" value="Unassembled WGS sequence"/>
</dbReference>
<organism evidence="3 4">
    <name type="scientific">Wenyingzhuangia marina</name>
    <dbReference type="NCBI Taxonomy" id="1195760"/>
    <lineage>
        <taxon>Bacteria</taxon>
        <taxon>Pseudomonadati</taxon>
        <taxon>Bacteroidota</taxon>
        <taxon>Flavobacteriia</taxon>
        <taxon>Flavobacteriales</taxon>
        <taxon>Flavobacteriaceae</taxon>
        <taxon>Wenyingzhuangia</taxon>
    </lineage>
</organism>
<evidence type="ECO:0000256" key="1">
    <source>
        <dbReference type="SAM" id="Phobius"/>
    </source>
</evidence>
<evidence type="ECO:0000256" key="2">
    <source>
        <dbReference type="SAM" id="SignalP"/>
    </source>
</evidence>
<keyword evidence="2" id="KW-0732">Signal</keyword>
<dbReference type="RefSeq" id="WP_073118094.1">
    <property type="nucleotide sequence ID" value="NZ_BMEN01000001.1"/>
</dbReference>
<keyword evidence="1" id="KW-1133">Transmembrane helix</keyword>
<gene>
    <name evidence="3" type="ORF">SAMN05444281_0503</name>
</gene>
<keyword evidence="1" id="KW-0472">Membrane</keyword>
<keyword evidence="4" id="KW-1185">Reference proteome</keyword>